<feature type="domain" description="PUL" evidence="4">
    <location>
        <begin position="183"/>
        <end position="456"/>
    </location>
</feature>
<proteinExistence type="inferred from homology"/>
<dbReference type="GO" id="GO:0070646">
    <property type="term" value="P:protein modification by small protein removal"/>
    <property type="evidence" value="ECO:0007669"/>
    <property type="project" value="TreeGrafter"/>
</dbReference>
<evidence type="ECO:0000313" key="6">
    <source>
        <dbReference type="EMBL" id="KAF0724669.1"/>
    </source>
</evidence>
<dbReference type="Proteomes" id="UP000481153">
    <property type="component" value="Unassembled WGS sequence"/>
</dbReference>
<evidence type="ECO:0008006" key="8">
    <source>
        <dbReference type="Google" id="ProtNLM"/>
    </source>
</evidence>
<protein>
    <recommendedName>
        <fullName evidence="8">PPPDE domain-containing protein</fullName>
    </recommendedName>
</protein>
<dbReference type="InterPro" id="IPR013535">
    <property type="entry name" value="PUL_dom"/>
</dbReference>
<organism evidence="6 7">
    <name type="scientific">Aphanomyces euteiches</name>
    <dbReference type="NCBI Taxonomy" id="100861"/>
    <lineage>
        <taxon>Eukaryota</taxon>
        <taxon>Sar</taxon>
        <taxon>Stramenopiles</taxon>
        <taxon>Oomycota</taxon>
        <taxon>Saprolegniomycetes</taxon>
        <taxon>Saprolegniales</taxon>
        <taxon>Verrucalvaceae</taxon>
        <taxon>Aphanomyces</taxon>
    </lineage>
</organism>
<reference evidence="6 7" key="1">
    <citation type="submission" date="2019-07" db="EMBL/GenBank/DDBJ databases">
        <title>Genomics analysis of Aphanomyces spp. identifies a new class of oomycete effector associated with host adaptation.</title>
        <authorList>
            <person name="Gaulin E."/>
        </authorList>
    </citation>
    <scope>NUCLEOTIDE SEQUENCE [LARGE SCALE GENOMIC DNA]</scope>
    <source>
        <strain evidence="6 7">ATCC 201684</strain>
    </source>
</reference>
<dbReference type="SMART" id="SM01179">
    <property type="entry name" value="DUF862"/>
    <property type="match status" value="1"/>
</dbReference>
<keyword evidence="7" id="KW-1185">Reference proteome</keyword>
<dbReference type="GO" id="GO:0006508">
    <property type="term" value="P:proteolysis"/>
    <property type="evidence" value="ECO:0007669"/>
    <property type="project" value="UniProtKB-KW"/>
</dbReference>
<keyword evidence="3" id="KW-0378">Hydrolase</keyword>
<comment type="caution">
    <text evidence="6">The sequence shown here is derived from an EMBL/GenBank/DDBJ whole genome shotgun (WGS) entry which is preliminary data.</text>
</comment>
<dbReference type="PANTHER" id="PTHR12378:SF7">
    <property type="entry name" value="DESUMOYLATING ISOPEPTIDASE 1"/>
    <property type="match status" value="1"/>
</dbReference>
<dbReference type="InterPro" id="IPR008580">
    <property type="entry name" value="PPPDE_dom"/>
</dbReference>
<dbReference type="Gene3D" id="1.25.10.10">
    <property type="entry name" value="Leucine-rich Repeat Variant"/>
    <property type="match status" value="1"/>
</dbReference>
<evidence type="ECO:0000256" key="3">
    <source>
        <dbReference type="ARBA" id="ARBA00022801"/>
    </source>
</evidence>
<dbReference type="PROSITE" id="PS51858">
    <property type="entry name" value="PPPDE"/>
    <property type="match status" value="1"/>
</dbReference>
<dbReference type="GO" id="GO:0008233">
    <property type="term" value="F:peptidase activity"/>
    <property type="evidence" value="ECO:0007669"/>
    <property type="project" value="UniProtKB-KW"/>
</dbReference>
<dbReference type="PANTHER" id="PTHR12378">
    <property type="entry name" value="DESUMOYLATING ISOPEPTIDASE"/>
    <property type="match status" value="1"/>
</dbReference>
<dbReference type="Pfam" id="PF05903">
    <property type="entry name" value="Peptidase_C97"/>
    <property type="match status" value="1"/>
</dbReference>
<dbReference type="PROSITE" id="PS51396">
    <property type="entry name" value="PUL"/>
    <property type="match status" value="1"/>
</dbReference>
<keyword evidence="2" id="KW-0645">Protease</keyword>
<sequence length="457" mass="48524">MPFPVVLHVYDLTRGMARQMSASLLGRQIEGVWHTGVFVYGKEYFFGGGIQAIHPSFVVSTYGQPVQVVQLGETEVPPEEFASFLQEISPRFTAATYNLLSHNCNNFSNEVAQFLLGSGIPQHILDLPNEVLSTPMGAMFRPMIENMQAEMARSVQSNSDVTPPSTAFQSFPSSISTATATPAGTPAKPLTSYVKPVVSGSGDLHFDRILASLQSNHTLSASDIAALTRLGAVSTSSSPIDPTDRSTWWSVVAGALANSSATFSALCLLRVVLLAEITSNTAESIAAINDVLDTIVHRCEQASDLPSAHRILYLSVLINGLVAPSTAPFLDTHAARFLPFVWSTWHAATIVPTQAALSAAVVFNVSRRVQPASADDMVQFTIVGGCAEVLDVYASTVAIDVQAVERLVAGLGLLIKQCPAARSLAVEVGLVQVLSRLKPKTAATSCGGITSEVLALI</sequence>
<name>A0A6G0WBN9_9STRA</name>
<feature type="domain" description="PPPDE" evidence="5">
    <location>
        <begin position="3"/>
        <end position="145"/>
    </location>
</feature>
<dbReference type="AlphaFoldDB" id="A0A6G0WBN9"/>
<gene>
    <name evidence="6" type="ORF">Ae201684_016732</name>
</gene>
<evidence type="ECO:0000256" key="1">
    <source>
        <dbReference type="ARBA" id="ARBA00008140"/>
    </source>
</evidence>
<evidence type="ECO:0000256" key="2">
    <source>
        <dbReference type="ARBA" id="ARBA00022670"/>
    </source>
</evidence>
<dbReference type="Gene3D" id="3.90.1720.30">
    <property type="entry name" value="PPPDE domains"/>
    <property type="match status" value="1"/>
</dbReference>
<evidence type="ECO:0000259" key="5">
    <source>
        <dbReference type="PROSITE" id="PS51858"/>
    </source>
</evidence>
<dbReference type="InterPro" id="IPR011989">
    <property type="entry name" value="ARM-like"/>
</dbReference>
<dbReference type="VEuPathDB" id="FungiDB:AeMF1_001950"/>
<dbReference type="EMBL" id="VJMJ01000266">
    <property type="protein sequence ID" value="KAF0724669.1"/>
    <property type="molecule type" value="Genomic_DNA"/>
</dbReference>
<comment type="similarity">
    <text evidence="1">Belongs to the DeSI family.</text>
</comment>
<evidence type="ECO:0000313" key="7">
    <source>
        <dbReference type="Proteomes" id="UP000481153"/>
    </source>
</evidence>
<accession>A0A6G0WBN9</accession>
<dbReference type="InterPro" id="IPR042266">
    <property type="entry name" value="PPPDE_sf"/>
</dbReference>
<evidence type="ECO:0000259" key="4">
    <source>
        <dbReference type="PROSITE" id="PS51396"/>
    </source>
</evidence>